<dbReference type="OrthoDB" id="2995911at2759"/>
<organism evidence="1 2">
    <name type="scientific">Dendrothele bispora (strain CBS 962.96)</name>
    <dbReference type="NCBI Taxonomy" id="1314807"/>
    <lineage>
        <taxon>Eukaryota</taxon>
        <taxon>Fungi</taxon>
        <taxon>Dikarya</taxon>
        <taxon>Basidiomycota</taxon>
        <taxon>Agaricomycotina</taxon>
        <taxon>Agaricomycetes</taxon>
        <taxon>Agaricomycetidae</taxon>
        <taxon>Agaricales</taxon>
        <taxon>Agaricales incertae sedis</taxon>
        <taxon>Dendrothele</taxon>
    </lineage>
</organism>
<accession>A0A4S8M628</accession>
<protein>
    <recommendedName>
        <fullName evidence="3">F-box domain-containing protein</fullName>
    </recommendedName>
</protein>
<dbReference type="Proteomes" id="UP000297245">
    <property type="component" value="Unassembled WGS sequence"/>
</dbReference>
<evidence type="ECO:0008006" key="3">
    <source>
        <dbReference type="Google" id="ProtNLM"/>
    </source>
</evidence>
<evidence type="ECO:0000313" key="2">
    <source>
        <dbReference type="Proteomes" id="UP000297245"/>
    </source>
</evidence>
<sequence length="319" mass="36877">MTSLVLPYYTALPPAIIRRIVDYASLVDRQTALRLVLVSRQVKEWVDVNLYSTVELYFESQITSFHQTIEKSFSNTRAFFTDTVRSLSISFDQKNRRIPGILLACPKIDSFTMYVIHGNTNNEGTSTVLNPVSDLEYALHTLRPLRVQIQLYHCFRNPLQKFHKTLFLNMTHLALLDDWEYWTRWSDDFCLLPALTHLCLDLRVGPKGLGQGDGWRVSDCVRRILKTCRGLQVCILRLLFDSRPDTTKNMLLRMMQERGEVDGRLVFLREANLFGNTMARSFQEGFLWSSGEVAIEQQWKRSPQKVHGGHNILSSSARE</sequence>
<dbReference type="AlphaFoldDB" id="A0A4S8M628"/>
<proteinExistence type="predicted"/>
<dbReference type="EMBL" id="ML179160">
    <property type="protein sequence ID" value="THU97203.1"/>
    <property type="molecule type" value="Genomic_DNA"/>
</dbReference>
<reference evidence="1 2" key="1">
    <citation type="journal article" date="2019" name="Nat. Ecol. Evol.">
        <title>Megaphylogeny resolves global patterns of mushroom evolution.</title>
        <authorList>
            <person name="Varga T."/>
            <person name="Krizsan K."/>
            <person name="Foldi C."/>
            <person name="Dima B."/>
            <person name="Sanchez-Garcia M."/>
            <person name="Sanchez-Ramirez S."/>
            <person name="Szollosi G.J."/>
            <person name="Szarkandi J.G."/>
            <person name="Papp V."/>
            <person name="Albert L."/>
            <person name="Andreopoulos W."/>
            <person name="Angelini C."/>
            <person name="Antonin V."/>
            <person name="Barry K.W."/>
            <person name="Bougher N.L."/>
            <person name="Buchanan P."/>
            <person name="Buyck B."/>
            <person name="Bense V."/>
            <person name="Catcheside P."/>
            <person name="Chovatia M."/>
            <person name="Cooper J."/>
            <person name="Damon W."/>
            <person name="Desjardin D."/>
            <person name="Finy P."/>
            <person name="Geml J."/>
            <person name="Haridas S."/>
            <person name="Hughes K."/>
            <person name="Justo A."/>
            <person name="Karasinski D."/>
            <person name="Kautmanova I."/>
            <person name="Kiss B."/>
            <person name="Kocsube S."/>
            <person name="Kotiranta H."/>
            <person name="LaButti K.M."/>
            <person name="Lechner B.E."/>
            <person name="Liimatainen K."/>
            <person name="Lipzen A."/>
            <person name="Lukacs Z."/>
            <person name="Mihaltcheva S."/>
            <person name="Morgado L.N."/>
            <person name="Niskanen T."/>
            <person name="Noordeloos M.E."/>
            <person name="Ohm R.A."/>
            <person name="Ortiz-Santana B."/>
            <person name="Ovrebo C."/>
            <person name="Racz N."/>
            <person name="Riley R."/>
            <person name="Savchenko A."/>
            <person name="Shiryaev A."/>
            <person name="Soop K."/>
            <person name="Spirin V."/>
            <person name="Szebenyi C."/>
            <person name="Tomsovsky M."/>
            <person name="Tulloss R.E."/>
            <person name="Uehling J."/>
            <person name="Grigoriev I.V."/>
            <person name="Vagvolgyi C."/>
            <person name="Papp T."/>
            <person name="Martin F.M."/>
            <person name="Miettinen O."/>
            <person name="Hibbett D.S."/>
            <person name="Nagy L.G."/>
        </authorList>
    </citation>
    <scope>NUCLEOTIDE SEQUENCE [LARGE SCALE GENOMIC DNA]</scope>
    <source>
        <strain evidence="1 2">CBS 962.96</strain>
    </source>
</reference>
<keyword evidence="2" id="KW-1185">Reference proteome</keyword>
<evidence type="ECO:0000313" key="1">
    <source>
        <dbReference type="EMBL" id="THU97203.1"/>
    </source>
</evidence>
<name>A0A4S8M628_DENBC</name>
<gene>
    <name evidence="1" type="ORF">K435DRAFT_965594</name>
</gene>